<dbReference type="CDD" id="cd03044">
    <property type="entry name" value="GST_N_EF1Bgamma"/>
    <property type="match status" value="1"/>
</dbReference>
<dbReference type="InterPro" id="IPR004045">
    <property type="entry name" value="Glutathione_S-Trfase_N"/>
</dbReference>
<keyword evidence="6" id="KW-1185">Reference proteome</keyword>
<evidence type="ECO:0000313" key="6">
    <source>
        <dbReference type="Proteomes" id="UP001521116"/>
    </source>
</evidence>
<dbReference type="InterPro" id="IPR010987">
    <property type="entry name" value="Glutathione-S-Trfase_C-like"/>
</dbReference>
<organism evidence="5 6">
    <name type="scientific">Neofusicoccum ribis</name>
    <dbReference type="NCBI Taxonomy" id="45134"/>
    <lineage>
        <taxon>Eukaryota</taxon>
        <taxon>Fungi</taxon>
        <taxon>Dikarya</taxon>
        <taxon>Ascomycota</taxon>
        <taxon>Pezizomycotina</taxon>
        <taxon>Dothideomycetes</taxon>
        <taxon>Dothideomycetes incertae sedis</taxon>
        <taxon>Botryosphaeriales</taxon>
        <taxon>Botryosphaeriaceae</taxon>
        <taxon>Neofusicoccum</taxon>
    </lineage>
</organism>
<dbReference type="GO" id="GO:0003746">
    <property type="term" value="F:translation elongation factor activity"/>
    <property type="evidence" value="ECO:0007669"/>
    <property type="project" value="UniProtKB-KW"/>
</dbReference>
<dbReference type="InterPro" id="IPR004046">
    <property type="entry name" value="GST_C"/>
</dbReference>
<dbReference type="PANTHER" id="PTHR43986:SF10">
    <property type="entry name" value="ELONGATION FACTOR EEF-1B GAMMA SUBUNIT, PUTATIVE (AFU_ORTHOLOGUE AFUA_1G17120)-RELATED"/>
    <property type="match status" value="1"/>
</dbReference>
<dbReference type="Pfam" id="PF00043">
    <property type="entry name" value="GST_C"/>
    <property type="match status" value="1"/>
</dbReference>
<feature type="domain" description="GST C-terminal" evidence="4">
    <location>
        <begin position="91"/>
        <end position="222"/>
    </location>
</feature>
<name>A0ABR3SD07_9PEZI</name>
<reference evidence="5 6" key="1">
    <citation type="submission" date="2024-02" db="EMBL/GenBank/DDBJ databases">
        <title>De novo assembly and annotation of 12 fungi associated with fruit tree decline syndrome in Ontario, Canada.</title>
        <authorList>
            <person name="Sulman M."/>
            <person name="Ellouze W."/>
            <person name="Ilyukhin E."/>
        </authorList>
    </citation>
    <scope>NUCLEOTIDE SEQUENCE [LARGE SCALE GENOMIC DNA]</scope>
    <source>
        <strain evidence="5 6">M1-105</strain>
    </source>
</reference>
<dbReference type="InterPro" id="IPR050802">
    <property type="entry name" value="EF-GSTs"/>
</dbReference>
<dbReference type="Gene3D" id="1.20.1050.10">
    <property type="match status" value="1"/>
</dbReference>
<evidence type="ECO:0000259" key="3">
    <source>
        <dbReference type="PROSITE" id="PS50404"/>
    </source>
</evidence>
<dbReference type="InterPro" id="IPR040079">
    <property type="entry name" value="Glutathione_S-Trfase"/>
</dbReference>
<evidence type="ECO:0000256" key="1">
    <source>
        <dbReference type="ARBA" id="ARBA00007409"/>
    </source>
</evidence>
<evidence type="ECO:0000256" key="2">
    <source>
        <dbReference type="RuleBase" id="RU003494"/>
    </source>
</evidence>
<dbReference type="Gene3D" id="3.40.30.10">
    <property type="entry name" value="Glutaredoxin"/>
    <property type="match status" value="1"/>
</dbReference>
<dbReference type="SFLD" id="SFLDG00358">
    <property type="entry name" value="Main_(cytGST)"/>
    <property type="match status" value="1"/>
</dbReference>
<keyword evidence="5" id="KW-0251">Elongation factor</keyword>
<dbReference type="Pfam" id="PF02798">
    <property type="entry name" value="GST_N"/>
    <property type="match status" value="1"/>
</dbReference>
<keyword evidence="5" id="KW-0648">Protein biosynthesis</keyword>
<dbReference type="PANTHER" id="PTHR43986">
    <property type="entry name" value="ELONGATION FACTOR 1-GAMMA"/>
    <property type="match status" value="1"/>
</dbReference>
<dbReference type="SUPFAM" id="SSF47616">
    <property type="entry name" value="GST C-terminal domain-like"/>
    <property type="match status" value="1"/>
</dbReference>
<dbReference type="PROSITE" id="PS50405">
    <property type="entry name" value="GST_CTER"/>
    <property type="match status" value="1"/>
</dbReference>
<dbReference type="CDD" id="cd03181">
    <property type="entry name" value="GST_C_EF1Bgamma_like"/>
    <property type="match status" value="1"/>
</dbReference>
<sequence length="223" mass="25014">MSSIGTIWTYPFNPRAMKVEAAAAVNGRTVDFVPNFAMGNTNKTPEFLANFPMGRVPTFKSTSGLALFESDAIAWYAAESGPASAQLLGATVEERAVIRQWIRFADHELFEPLTTLILWRYGGTASFNEEAEKSAFQKLRVSLKVLEKQLYGRQYIVSEQLSLADISVAAGLYWGLAQVIDQELRAEYIQITEWYLRVVQDGRIKSAFGDKNFIEVRKISPTQ</sequence>
<gene>
    <name evidence="5" type="primary">EEF1G_1</name>
    <name evidence="5" type="ORF">SLS56_011269</name>
</gene>
<protein>
    <submittedName>
        <fullName evidence="5">Elongation factor 1-gamma</fullName>
    </submittedName>
</protein>
<dbReference type="PROSITE" id="PS50404">
    <property type="entry name" value="GST_NTER"/>
    <property type="match status" value="1"/>
</dbReference>
<evidence type="ECO:0000259" key="4">
    <source>
        <dbReference type="PROSITE" id="PS50405"/>
    </source>
</evidence>
<dbReference type="SUPFAM" id="SSF52833">
    <property type="entry name" value="Thioredoxin-like"/>
    <property type="match status" value="1"/>
</dbReference>
<dbReference type="SFLD" id="SFLDS00019">
    <property type="entry name" value="Glutathione_Transferase_(cytos"/>
    <property type="match status" value="1"/>
</dbReference>
<feature type="domain" description="GST N-terminal" evidence="3">
    <location>
        <begin position="3"/>
        <end position="85"/>
    </location>
</feature>
<dbReference type="Proteomes" id="UP001521116">
    <property type="component" value="Unassembled WGS sequence"/>
</dbReference>
<dbReference type="InterPro" id="IPR036249">
    <property type="entry name" value="Thioredoxin-like_sf"/>
</dbReference>
<evidence type="ECO:0000313" key="5">
    <source>
        <dbReference type="EMBL" id="KAL1616837.1"/>
    </source>
</evidence>
<comment type="similarity">
    <text evidence="1 2">Belongs to the GST superfamily.</text>
</comment>
<dbReference type="InterPro" id="IPR036282">
    <property type="entry name" value="Glutathione-S-Trfase_C_sf"/>
</dbReference>
<comment type="caution">
    <text evidence="5">The sequence shown here is derived from an EMBL/GenBank/DDBJ whole genome shotgun (WGS) entry which is preliminary data.</text>
</comment>
<dbReference type="EMBL" id="JAJVDC020000253">
    <property type="protein sequence ID" value="KAL1616837.1"/>
    <property type="molecule type" value="Genomic_DNA"/>
</dbReference>
<accession>A0ABR3SD07</accession>
<proteinExistence type="inferred from homology"/>